<gene>
    <name evidence="1" type="ORF">SAMN05216469_10562</name>
</gene>
<evidence type="ECO:0000313" key="1">
    <source>
        <dbReference type="EMBL" id="SEK74062.1"/>
    </source>
</evidence>
<accession>A0A1H7JHU8</accession>
<dbReference type="RefSeq" id="WP_074831881.1">
    <property type="nucleotide sequence ID" value="NZ_FOAT01000005.1"/>
</dbReference>
<dbReference type="Proteomes" id="UP000186015">
    <property type="component" value="Unassembled WGS sequence"/>
</dbReference>
<proteinExistence type="predicted"/>
<dbReference type="AlphaFoldDB" id="A0A1H7JHU8"/>
<protein>
    <submittedName>
        <fullName evidence="1">Uncharacterized protein</fullName>
    </submittedName>
</protein>
<reference evidence="1 2" key="1">
    <citation type="submission" date="2016-10" db="EMBL/GenBank/DDBJ databases">
        <authorList>
            <person name="de Groot N.N."/>
        </authorList>
    </citation>
    <scope>NUCLEOTIDE SEQUENCE [LARGE SCALE GENOMIC DNA]</scope>
    <source>
        <strain evidence="1 2">KH2T6</strain>
    </source>
</reference>
<dbReference type="EMBL" id="FOAT01000005">
    <property type="protein sequence ID" value="SEK74062.1"/>
    <property type="molecule type" value="Genomic_DNA"/>
</dbReference>
<evidence type="ECO:0000313" key="2">
    <source>
        <dbReference type="Proteomes" id="UP000186015"/>
    </source>
</evidence>
<sequence length="157" mass="18325">MYKYSDNDMNHFSLHDCRATKLAIGDHSLTFEFEDGYYICGGTMLNQYTGRSEVSFTTPSDKPDRNISIYVFEYLDTDEDSEESRAIRTSIPLDKFIGLLNNGAQLEFLDEYSGYEKFFYDCVLWYPKGEVPRTADCQIFIRAKDITYRWNEVKTEG</sequence>
<dbReference type="OrthoDB" id="1820397at2"/>
<organism evidence="1 2">
    <name type="scientific">Ruminococcus albus</name>
    <dbReference type="NCBI Taxonomy" id="1264"/>
    <lineage>
        <taxon>Bacteria</taxon>
        <taxon>Bacillati</taxon>
        <taxon>Bacillota</taxon>
        <taxon>Clostridia</taxon>
        <taxon>Eubacteriales</taxon>
        <taxon>Oscillospiraceae</taxon>
        <taxon>Ruminococcus</taxon>
    </lineage>
</organism>
<name>A0A1H7JHU8_RUMAL</name>